<gene>
    <name evidence="1" type="ORF">ACFPGP_12070</name>
</gene>
<dbReference type="RefSeq" id="WP_378590417.1">
    <property type="nucleotide sequence ID" value="NZ_JBHSKD010000011.1"/>
</dbReference>
<evidence type="ECO:0000313" key="1">
    <source>
        <dbReference type="EMBL" id="MFC5177413.1"/>
    </source>
</evidence>
<comment type="caution">
    <text evidence="1">The sequence shown here is derived from an EMBL/GenBank/DDBJ whole genome shotgun (WGS) entry which is preliminary data.</text>
</comment>
<reference evidence="2" key="1">
    <citation type="journal article" date="2019" name="Int. J. Syst. Evol. Microbiol.">
        <title>The Global Catalogue of Microorganisms (GCM) 10K type strain sequencing project: providing services to taxonomists for standard genome sequencing and annotation.</title>
        <authorList>
            <consortium name="The Broad Institute Genomics Platform"/>
            <consortium name="The Broad Institute Genome Sequencing Center for Infectious Disease"/>
            <person name="Wu L."/>
            <person name="Ma J."/>
        </authorList>
    </citation>
    <scope>NUCLEOTIDE SEQUENCE [LARGE SCALE GENOMIC DNA]</scope>
    <source>
        <strain evidence="2">DFY41</strain>
    </source>
</reference>
<dbReference type="EMBL" id="JBHSKD010000011">
    <property type="protein sequence ID" value="MFC5177413.1"/>
    <property type="molecule type" value="Genomic_DNA"/>
</dbReference>
<keyword evidence="2" id="KW-1185">Reference proteome</keyword>
<evidence type="ECO:0000313" key="2">
    <source>
        <dbReference type="Proteomes" id="UP001596087"/>
    </source>
</evidence>
<protein>
    <submittedName>
        <fullName evidence="1">Uncharacterized protein</fullName>
    </submittedName>
</protein>
<name>A0ABW0BK72_9ACTN</name>
<organism evidence="1 2">
    <name type="scientific">Nocardioides taihuensis</name>
    <dbReference type="NCBI Taxonomy" id="1835606"/>
    <lineage>
        <taxon>Bacteria</taxon>
        <taxon>Bacillati</taxon>
        <taxon>Actinomycetota</taxon>
        <taxon>Actinomycetes</taxon>
        <taxon>Propionibacteriales</taxon>
        <taxon>Nocardioidaceae</taxon>
        <taxon>Nocardioides</taxon>
    </lineage>
</organism>
<dbReference type="Proteomes" id="UP001596087">
    <property type="component" value="Unassembled WGS sequence"/>
</dbReference>
<sequence length="352" mass="38318">MAYLEGVHLVRGEDEHDDVEALTGLLGEPVGLDGVLDDLRRRGRRGLAPGLAVRRALTWDARDRADRQWWPQGITGSHDATDAPRADGRRLLLVSWYAKRGADGSEPGSRLSVVDLATRAYEHVLLVVPGVDDAGGPVLRPLKVHAGGIVWRGDHVHVAATARGVLTCRAGDVLRVPDGLADLLPTHGHRYLLPVRRGYEARTDEGVERLRYSFLSLDRSTPEPGLLAGEYGSSKQSRRLVRYALAADGTFVADSDGAVRPELLDPAGPARMQGAVWAGGGYHATVSHGPWHPGSLYAGRPGALRRRRWAAPMGPEDLSWSPADDRLWSVSEHPRRRWVFAMARSRGSDALG</sequence>
<proteinExistence type="predicted"/>
<accession>A0ABW0BK72</accession>